<keyword evidence="9" id="KW-1185">Reference proteome</keyword>
<evidence type="ECO:0000256" key="5">
    <source>
        <dbReference type="ARBA" id="ARBA00023242"/>
    </source>
</evidence>
<keyword evidence="1" id="KW-0862">Zinc</keyword>
<feature type="region of interest" description="Disordered" evidence="6">
    <location>
        <begin position="33"/>
        <end position="65"/>
    </location>
</feature>
<accession>A0ABR3VVK1</accession>
<feature type="region of interest" description="Disordered" evidence="6">
    <location>
        <begin position="574"/>
        <end position="631"/>
    </location>
</feature>
<evidence type="ECO:0000256" key="6">
    <source>
        <dbReference type="SAM" id="MobiDB-lite"/>
    </source>
</evidence>
<evidence type="ECO:0000313" key="8">
    <source>
        <dbReference type="EMBL" id="KAL1846026.1"/>
    </source>
</evidence>
<dbReference type="SMART" id="SM00906">
    <property type="entry name" value="Fungal_trans"/>
    <property type="match status" value="1"/>
</dbReference>
<sequence length="702" mass="77862">MASSGIRFVGTDDRGLPVKRKQIQEACGRCRSRKKRCTHKSGDPPPYNLHRPSGDQVTPAKASPLSQECLGADARPLQRPHHLREERSAQAASSLVKLSSRFIGDLNPESIFVQAATDNQGQAQPIYRDSADIGTWLSVDCEDFDERDPPACIHESPCTSRPRQPRVMPSIMLVGQSSPGRQTKHNHHLSACLKVAPPDEDFAALRAIYVERIHPMLPVLNISDVGEQAPSPSTVSRIMFKQVISLSVAAESRAAPHLRLEPGGPRLHFHEFHRRLAQAIFQILDAHILPSRVDHIRVLVMLSLFYQPSSSSERDQPSLFSSLAVHHAQSLGIHIRGYRTQRPDENVEQLFCAVWALDRLTAAANGKSCAIHERDVDRDLNDCIAKQPACFRLFLRVIQYLDLVIDLYRPRSASGPVDMPVFETLVLDSGAEKVPSALLGTIEILYHAICVLSVRRTPSLSTALPPSRERAHLLDHSFNTLRSLSADRIVQVVRAEDISMMPWIPYAVSVSLSVSYRKMRYTLIPMYRARARNAFRDTVSLLEKLGRVYWSARVNAQLGDSILREMERTANHLTEVPDGRRCGDRTTLDQEADRGAESSSKTSKTPSGRETPTMPASSTAGRDAMGDSEGIHLMGAGSASLDAAVMGELEDVDLFGYFDPEFNLDAVDAALEANLDMSYPQNWNAPWYGVNGEVEAMDKCFS</sequence>
<keyword evidence="3" id="KW-0238">DNA-binding</keyword>
<dbReference type="PANTHER" id="PTHR47171:SF6">
    <property type="entry name" value="SPECIFIC TRANSCRIPTION FACTOR, PUTATIVE (AFU_ORTHOLOGUE AFUA_2G06130)-RELATED"/>
    <property type="match status" value="1"/>
</dbReference>
<feature type="compositionally biased region" description="Polar residues" evidence="6">
    <location>
        <begin position="597"/>
        <end position="620"/>
    </location>
</feature>
<feature type="compositionally biased region" description="Basic and acidic residues" evidence="6">
    <location>
        <begin position="574"/>
        <end position="596"/>
    </location>
</feature>
<evidence type="ECO:0000256" key="4">
    <source>
        <dbReference type="ARBA" id="ARBA00023163"/>
    </source>
</evidence>
<feature type="domain" description="Xylanolytic transcriptional activator regulatory" evidence="7">
    <location>
        <begin position="317"/>
        <end position="387"/>
    </location>
</feature>
<keyword evidence="4" id="KW-0804">Transcription</keyword>
<name>A0ABR3VVK1_9PEZI</name>
<proteinExistence type="predicted"/>
<dbReference type="PANTHER" id="PTHR47171">
    <property type="entry name" value="FARA-RELATED"/>
    <property type="match status" value="1"/>
</dbReference>
<evidence type="ECO:0000256" key="2">
    <source>
        <dbReference type="ARBA" id="ARBA00023015"/>
    </source>
</evidence>
<keyword evidence="2" id="KW-0805">Transcription regulation</keyword>
<comment type="caution">
    <text evidence="8">The sequence shown here is derived from an EMBL/GenBank/DDBJ whole genome shotgun (WGS) entry which is preliminary data.</text>
</comment>
<keyword evidence="5" id="KW-0539">Nucleus</keyword>
<evidence type="ECO:0000313" key="9">
    <source>
        <dbReference type="Proteomes" id="UP001586593"/>
    </source>
</evidence>
<dbReference type="EMBL" id="JAZHXJ010001060">
    <property type="protein sequence ID" value="KAL1846026.1"/>
    <property type="molecule type" value="Genomic_DNA"/>
</dbReference>
<evidence type="ECO:0000256" key="3">
    <source>
        <dbReference type="ARBA" id="ARBA00023125"/>
    </source>
</evidence>
<dbReference type="Proteomes" id="UP001586593">
    <property type="component" value="Unassembled WGS sequence"/>
</dbReference>
<dbReference type="Pfam" id="PF04082">
    <property type="entry name" value="Fungal_trans"/>
    <property type="match status" value="1"/>
</dbReference>
<reference evidence="8 9" key="1">
    <citation type="journal article" date="2024" name="Commun. Biol.">
        <title>Comparative genomic analysis of thermophilic fungi reveals convergent evolutionary adaptations and gene losses.</title>
        <authorList>
            <person name="Steindorff A.S."/>
            <person name="Aguilar-Pontes M.V."/>
            <person name="Robinson A.J."/>
            <person name="Andreopoulos B."/>
            <person name="LaButti K."/>
            <person name="Kuo A."/>
            <person name="Mondo S."/>
            <person name="Riley R."/>
            <person name="Otillar R."/>
            <person name="Haridas S."/>
            <person name="Lipzen A."/>
            <person name="Grimwood J."/>
            <person name="Schmutz J."/>
            <person name="Clum A."/>
            <person name="Reid I.D."/>
            <person name="Moisan M.C."/>
            <person name="Butler G."/>
            <person name="Nguyen T.T.M."/>
            <person name="Dewar K."/>
            <person name="Conant G."/>
            <person name="Drula E."/>
            <person name="Henrissat B."/>
            <person name="Hansel C."/>
            <person name="Singer S."/>
            <person name="Hutchinson M.I."/>
            <person name="de Vries R.P."/>
            <person name="Natvig D.O."/>
            <person name="Powell A.J."/>
            <person name="Tsang A."/>
            <person name="Grigoriev I.V."/>
        </authorList>
    </citation>
    <scope>NUCLEOTIDE SEQUENCE [LARGE SCALE GENOMIC DNA]</scope>
    <source>
        <strain evidence="8 9">ATCC 24622</strain>
    </source>
</reference>
<organism evidence="8 9">
    <name type="scientific">Phialemonium thermophilum</name>
    <dbReference type="NCBI Taxonomy" id="223376"/>
    <lineage>
        <taxon>Eukaryota</taxon>
        <taxon>Fungi</taxon>
        <taxon>Dikarya</taxon>
        <taxon>Ascomycota</taxon>
        <taxon>Pezizomycotina</taxon>
        <taxon>Sordariomycetes</taxon>
        <taxon>Sordariomycetidae</taxon>
        <taxon>Cephalothecales</taxon>
        <taxon>Cephalothecaceae</taxon>
        <taxon>Phialemonium</taxon>
    </lineage>
</organism>
<protein>
    <recommendedName>
        <fullName evidence="7">Xylanolytic transcriptional activator regulatory domain-containing protein</fullName>
    </recommendedName>
</protein>
<evidence type="ECO:0000259" key="7">
    <source>
        <dbReference type="SMART" id="SM00906"/>
    </source>
</evidence>
<dbReference type="CDD" id="cd12148">
    <property type="entry name" value="fungal_TF_MHR"/>
    <property type="match status" value="1"/>
</dbReference>
<evidence type="ECO:0000256" key="1">
    <source>
        <dbReference type="ARBA" id="ARBA00022833"/>
    </source>
</evidence>
<gene>
    <name evidence="8" type="ORF">VTK73DRAFT_377</name>
</gene>
<dbReference type="InterPro" id="IPR052073">
    <property type="entry name" value="Amide_Lactam_Regulators"/>
</dbReference>
<dbReference type="InterPro" id="IPR007219">
    <property type="entry name" value="XnlR_reg_dom"/>
</dbReference>